<feature type="non-terminal residue" evidence="1">
    <location>
        <position position="73"/>
    </location>
</feature>
<dbReference type="AlphaFoldDB" id="A0AAV5VP55"/>
<sequence length="73" mass="8281">HRSQVQTGRPPLITHLLPPQFCILHDIIHAISAALLRMTPSFIRAQVVRTKPAFAATVRRERAMQKKAIFIVD</sequence>
<evidence type="ECO:0008006" key="3">
    <source>
        <dbReference type="Google" id="ProtNLM"/>
    </source>
</evidence>
<dbReference type="EMBL" id="BTSY01000003">
    <property type="protein sequence ID" value="GMT19770.1"/>
    <property type="molecule type" value="Genomic_DNA"/>
</dbReference>
<gene>
    <name evidence="1" type="ORF">PFISCL1PPCAC_11067</name>
</gene>
<evidence type="ECO:0000313" key="2">
    <source>
        <dbReference type="Proteomes" id="UP001432322"/>
    </source>
</evidence>
<reference evidence="1" key="1">
    <citation type="submission" date="2023-10" db="EMBL/GenBank/DDBJ databases">
        <title>Genome assembly of Pristionchus species.</title>
        <authorList>
            <person name="Yoshida K."/>
            <person name="Sommer R.J."/>
        </authorList>
    </citation>
    <scope>NUCLEOTIDE SEQUENCE</scope>
    <source>
        <strain evidence="1">RS5133</strain>
    </source>
</reference>
<proteinExistence type="predicted"/>
<dbReference type="Proteomes" id="UP001432322">
    <property type="component" value="Unassembled WGS sequence"/>
</dbReference>
<accession>A0AAV5VP55</accession>
<organism evidence="1 2">
    <name type="scientific">Pristionchus fissidentatus</name>
    <dbReference type="NCBI Taxonomy" id="1538716"/>
    <lineage>
        <taxon>Eukaryota</taxon>
        <taxon>Metazoa</taxon>
        <taxon>Ecdysozoa</taxon>
        <taxon>Nematoda</taxon>
        <taxon>Chromadorea</taxon>
        <taxon>Rhabditida</taxon>
        <taxon>Rhabditina</taxon>
        <taxon>Diplogasteromorpha</taxon>
        <taxon>Diplogasteroidea</taxon>
        <taxon>Neodiplogasteridae</taxon>
        <taxon>Pristionchus</taxon>
    </lineage>
</organism>
<protein>
    <recommendedName>
        <fullName evidence="3">G protein-coupled receptor</fullName>
    </recommendedName>
</protein>
<comment type="caution">
    <text evidence="1">The sequence shown here is derived from an EMBL/GenBank/DDBJ whole genome shotgun (WGS) entry which is preliminary data.</text>
</comment>
<keyword evidence="2" id="KW-1185">Reference proteome</keyword>
<evidence type="ECO:0000313" key="1">
    <source>
        <dbReference type="EMBL" id="GMT19770.1"/>
    </source>
</evidence>
<feature type="non-terminal residue" evidence="1">
    <location>
        <position position="1"/>
    </location>
</feature>
<name>A0AAV5VP55_9BILA</name>